<dbReference type="Gene3D" id="3.40.190.10">
    <property type="entry name" value="Periplasmic binding protein-like II"/>
    <property type="match status" value="2"/>
</dbReference>
<dbReference type="PANTHER" id="PTHR43649:SF12">
    <property type="entry name" value="DIACETYLCHITOBIOSE BINDING PROTEIN DASA"/>
    <property type="match status" value="1"/>
</dbReference>
<comment type="caution">
    <text evidence="2">The sequence shown here is derived from an EMBL/GenBank/DDBJ whole genome shotgun (WGS) entry which is preliminary data.</text>
</comment>
<dbReference type="InterPro" id="IPR050490">
    <property type="entry name" value="Bact_solute-bd_prot1"/>
</dbReference>
<reference evidence="2" key="2">
    <citation type="submission" date="2020-09" db="EMBL/GenBank/DDBJ databases">
        <authorList>
            <person name="Sun Q."/>
            <person name="Zhou Y."/>
        </authorList>
    </citation>
    <scope>NUCLEOTIDE SEQUENCE</scope>
    <source>
        <strain evidence="2">CGMCC 4.7398</strain>
    </source>
</reference>
<dbReference type="AlphaFoldDB" id="A0A919FIW7"/>
<dbReference type="Pfam" id="PF01547">
    <property type="entry name" value="SBP_bac_1"/>
    <property type="match status" value="1"/>
</dbReference>
<feature type="chain" id="PRO_5037323335" evidence="1">
    <location>
        <begin position="30"/>
        <end position="458"/>
    </location>
</feature>
<name>A0A919FIW7_9MICO</name>
<feature type="signal peptide" evidence="1">
    <location>
        <begin position="1"/>
        <end position="29"/>
    </location>
</feature>
<gene>
    <name evidence="2" type="ORF">GCM10017772_07190</name>
</gene>
<proteinExistence type="predicted"/>
<protein>
    <submittedName>
        <fullName evidence="2">Sugar ABC transporter substrate-binding protein</fullName>
    </submittedName>
</protein>
<sequence length="458" mass="49512">MKLTRIARRKAAPAGLAATALALALTACAGAGGGGGGGGAAGDGEPVELTLATVNNPQMKDMEELKGEFEKDHPDIKVNFIQMEENDLRDAVTKDVATDGGQYDIVTVGAYEVPIWAENGWLTDLTGDLEGDADYDVDDLFEPVKDALAVDGSLYAVPFYGESSMLMYNKELFDEAGLTMPEHPTWQQVADFARQLDSDAVDGICLRGKPGWGELFAPLTTVVQTFGGSWYDEDWNAQVDSPEFAEATQFYVDLVRDAGEDDPVSTGFTECLNTVSQGRSAMWVDATVAAGLLEDPESSEVAGKMGYVHAPVVKTEESGWLWSWNLAIPETTQNREAAVEFVKWATSKEYHQLVGTELGWSRVPPGARNSTYEIPEYQEAAAAFAPITRDIMLAVNPEQPGLAPQPWTGIQYVTIPEFPDLGNQVSQDLADVFAGRSELAPVLERAQQLAQEAGDAQK</sequence>
<reference evidence="2" key="1">
    <citation type="journal article" date="2014" name="Int. J. Syst. Evol. Microbiol.">
        <title>Complete genome sequence of Corynebacterium casei LMG S-19264T (=DSM 44701T), isolated from a smear-ripened cheese.</title>
        <authorList>
            <consortium name="US DOE Joint Genome Institute (JGI-PGF)"/>
            <person name="Walter F."/>
            <person name="Albersmeier A."/>
            <person name="Kalinowski J."/>
            <person name="Ruckert C."/>
        </authorList>
    </citation>
    <scope>NUCLEOTIDE SEQUENCE</scope>
    <source>
        <strain evidence="2">CGMCC 4.7398</strain>
    </source>
</reference>
<organism evidence="2 3">
    <name type="scientific">Promicromonospora soli</name>
    <dbReference type="NCBI Taxonomy" id="2035533"/>
    <lineage>
        <taxon>Bacteria</taxon>
        <taxon>Bacillati</taxon>
        <taxon>Actinomycetota</taxon>
        <taxon>Actinomycetes</taxon>
        <taxon>Micrococcales</taxon>
        <taxon>Promicromonosporaceae</taxon>
        <taxon>Promicromonospora</taxon>
    </lineage>
</organism>
<evidence type="ECO:0000256" key="1">
    <source>
        <dbReference type="SAM" id="SignalP"/>
    </source>
</evidence>
<dbReference type="PROSITE" id="PS51257">
    <property type="entry name" value="PROKAR_LIPOPROTEIN"/>
    <property type="match status" value="1"/>
</dbReference>
<keyword evidence="3" id="KW-1185">Reference proteome</keyword>
<dbReference type="CDD" id="cd13585">
    <property type="entry name" value="PBP2_TMBP_like"/>
    <property type="match status" value="1"/>
</dbReference>
<evidence type="ECO:0000313" key="3">
    <source>
        <dbReference type="Proteomes" id="UP000627369"/>
    </source>
</evidence>
<dbReference type="SUPFAM" id="SSF53850">
    <property type="entry name" value="Periplasmic binding protein-like II"/>
    <property type="match status" value="1"/>
</dbReference>
<dbReference type="Proteomes" id="UP000627369">
    <property type="component" value="Unassembled WGS sequence"/>
</dbReference>
<dbReference type="RefSeq" id="WP_189667866.1">
    <property type="nucleotide sequence ID" value="NZ_BNAS01000001.1"/>
</dbReference>
<dbReference type="EMBL" id="BNAS01000001">
    <property type="protein sequence ID" value="GHH66717.1"/>
    <property type="molecule type" value="Genomic_DNA"/>
</dbReference>
<evidence type="ECO:0000313" key="2">
    <source>
        <dbReference type="EMBL" id="GHH66717.1"/>
    </source>
</evidence>
<keyword evidence="1" id="KW-0732">Signal</keyword>
<accession>A0A919FIW7</accession>
<dbReference type="PANTHER" id="PTHR43649">
    <property type="entry name" value="ARABINOSE-BINDING PROTEIN-RELATED"/>
    <property type="match status" value="1"/>
</dbReference>
<dbReference type="InterPro" id="IPR006059">
    <property type="entry name" value="SBP"/>
</dbReference>